<proteinExistence type="predicted"/>
<evidence type="ECO:0000313" key="1">
    <source>
        <dbReference type="EMBL" id="OOR21725.1"/>
    </source>
</evidence>
<protein>
    <submittedName>
        <fullName evidence="1">Uncharacterized protein</fullName>
    </submittedName>
</protein>
<organism evidence="1 2">
    <name type="scientific">Bacillus cereus</name>
    <dbReference type="NCBI Taxonomy" id="1396"/>
    <lineage>
        <taxon>Bacteria</taxon>
        <taxon>Bacillati</taxon>
        <taxon>Bacillota</taxon>
        <taxon>Bacilli</taxon>
        <taxon>Bacillales</taxon>
        <taxon>Bacillaceae</taxon>
        <taxon>Bacillus</taxon>
        <taxon>Bacillus cereus group</taxon>
    </lineage>
</organism>
<evidence type="ECO:0000313" key="2">
    <source>
        <dbReference type="Proteomes" id="UP000191124"/>
    </source>
</evidence>
<comment type="caution">
    <text evidence="1">The sequence shown here is derived from an EMBL/GenBank/DDBJ whole genome shotgun (WGS) entry which is preliminary data.</text>
</comment>
<reference evidence="1 2" key="1">
    <citation type="submission" date="2017-01" db="EMBL/GenBank/DDBJ databases">
        <title>Bacillus cereus isolates.</title>
        <authorList>
            <person name="Beno S.M."/>
        </authorList>
    </citation>
    <scope>NUCLEOTIDE SEQUENCE [LARGE SCALE GENOMIC DNA]</scope>
    <source>
        <strain evidence="1 2">FSL M7-1219</strain>
    </source>
</reference>
<dbReference type="RefSeq" id="WP_078181604.1">
    <property type="nucleotide sequence ID" value="NZ_MUAL01000065.1"/>
</dbReference>
<gene>
    <name evidence="1" type="ORF">BW892_22290</name>
</gene>
<accession>A0A1S9UHM9</accession>
<name>A0A1S9UHM9_BACCE</name>
<dbReference type="EMBL" id="MUAL01000065">
    <property type="protein sequence ID" value="OOR21725.1"/>
    <property type="molecule type" value="Genomic_DNA"/>
</dbReference>
<dbReference type="Proteomes" id="UP000191124">
    <property type="component" value="Unassembled WGS sequence"/>
</dbReference>
<sequence length="101" mass="11391">MATLVKVDLEKQLINILKNESDCFCVIKYSSNDYIAVVEKENVKIHLIGSIELDNVIIPMVQVEKGKYPPFKERVLVSNKDASHELLALAALADFYLGINR</sequence>
<dbReference type="AlphaFoldDB" id="A0A1S9UHM9"/>